<evidence type="ECO:0000256" key="1">
    <source>
        <dbReference type="SAM" id="Coils"/>
    </source>
</evidence>
<reference evidence="3 4" key="1">
    <citation type="submission" date="2018-09" db="EMBL/GenBank/DDBJ databases">
        <title>Phylogeny of the Shewanellaceae, and recommendation for two new genera, Pseudoshewanella and Parashewanella.</title>
        <authorList>
            <person name="Wang G."/>
        </authorList>
    </citation>
    <scope>NUCLEOTIDE SEQUENCE [LARGE SCALE GENOMIC DNA]</scope>
    <source>
        <strain evidence="3 4">C51</strain>
    </source>
</reference>
<organism evidence="3 4">
    <name type="scientific">Parashewanella curva</name>
    <dbReference type="NCBI Taxonomy" id="2338552"/>
    <lineage>
        <taxon>Bacteria</taxon>
        <taxon>Pseudomonadati</taxon>
        <taxon>Pseudomonadota</taxon>
        <taxon>Gammaproteobacteria</taxon>
        <taxon>Alteromonadales</taxon>
        <taxon>Shewanellaceae</taxon>
        <taxon>Parashewanella</taxon>
    </lineage>
</organism>
<dbReference type="Gene3D" id="1.10.533.10">
    <property type="entry name" value="Death Domain, Fas"/>
    <property type="match status" value="1"/>
</dbReference>
<evidence type="ECO:0000256" key="2">
    <source>
        <dbReference type="SAM" id="MobiDB-lite"/>
    </source>
</evidence>
<dbReference type="RefSeq" id="WP_121839998.1">
    <property type="nucleotide sequence ID" value="NZ_ML014809.1"/>
</dbReference>
<keyword evidence="1" id="KW-0175">Coiled coil</keyword>
<dbReference type="CDD" id="cd01670">
    <property type="entry name" value="Death"/>
    <property type="match status" value="1"/>
</dbReference>
<dbReference type="SUPFAM" id="SSF47986">
    <property type="entry name" value="DEATH domain"/>
    <property type="match status" value="1"/>
</dbReference>
<comment type="caution">
    <text evidence="3">The sequence shown here is derived from an EMBL/GenBank/DDBJ whole genome shotgun (WGS) entry which is preliminary data.</text>
</comment>
<feature type="region of interest" description="Disordered" evidence="2">
    <location>
        <begin position="243"/>
        <end position="272"/>
    </location>
</feature>
<dbReference type="EMBL" id="QZEI01000060">
    <property type="protein sequence ID" value="RLV58673.1"/>
    <property type="molecule type" value="Genomic_DNA"/>
</dbReference>
<feature type="coiled-coil region" evidence="1">
    <location>
        <begin position="150"/>
        <end position="240"/>
    </location>
</feature>
<gene>
    <name evidence="3" type="ORF">D5018_15975</name>
</gene>
<dbReference type="Proteomes" id="UP000281474">
    <property type="component" value="Unassembled WGS sequence"/>
</dbReference>
<sequence>MAPPRVSNQLPPYALSSTHQSQLLDNANMMKFLRDNPAVLSRILSKNVTDWFTLGSYLGIDRSVLRNIEVTYQIQGIDKQMLEMVTKFLELPQPTLQKVIRALNQCNQYTLSLQLSQLVQNEFEAHQTLFSSEAPMQPHSTNVEMQQLMQGQIDEKINGLETENRELKEQLQQAQRDYKTLQNHASALQRQQDSLLQRDEISDQEIEELTAQLAQEKREKQQLQTQLKNTIAQLRRAESFIQHSDSEPVDDSMDCGSPASTQSLQPARTRTRTRTPYYKSQLDHGLNKVAAYTTYEILDVLNPVANKWHEIGSAFGIPKADLDGYQKTHPFDAPSRLACEVAGRMVGGFITKTLSDLEQALNKHAIDQGDKYHEAMEILIKLAKSPRATKY</sequence>
<evidence type="ECO:0000313" key="4">
    <source>
        <dbReference type="Proteomes" id="UP000281474"/>
    </source>
</evidence>
<evidence type="ECO:0000313" key="3">
    <source>
        <dbReference type="EMBL" id="RLV58673.1"/>
    </source>
</evidence>
<name>A0A3L8PVR4_9GAMM</name>
<accession>A0A3L8PVR4</accession>
<dbReference type="AlphaFoldDB" id="A0A3L8PVR4"/>
<proteinExistence type="predicted"/>
<keyword evidence="4" id="KW-1185">Reference proteome</keyword>
<protein>
    <submittedName>
        <fullName evidence="3">Uncharacterized protein</fullName>
    </submittedName>
</protein>
<dbReference type="InterPro" id="IPR011029">
    <property type="entry name" value="DEATH-like_dom_sf"/>
</dbReference>